<name>A0A8X6HDH7_TRICU</name>
<protein>
    <submittedName>
        <fullName evidence="2">Uncharacterized protein</fullName>
    </submittedName>
</protein>
<dbReference type="EMBL" id="BMAO01037960">
    <property type="protein sequence ID" value="GFR21584.1"/>
    <property type="molecule type" value="Genomic_DNA"/>
</dbReference>
<evidence type="ECO:0000313" key="2">
    <source>
        <dbReference type="EMBL" id="GFR21584.1"/>
    </source>
</evidence>
<feature type="region of interest" description="Disordered" evidence="1">
    <location>
        <begin position="63"/>
        <end position="85"/>
    </location>
</feature>
<gene>
    <name evidence="2" type="ORF">TNCT_471431</name>
</gene>
<accession>A0A8X6HDH7</accession>
<evidence type="ECO:0000256" key="1">
    <source>
        <dbReference type="SAM" id="MobiDB-lite"/>
    </source>
</evidence>
<proteinExistence type="predicted"/>
<evidence type="ECO:0000313" key="3">
    <source>
        <dbReference type="Proteomes" id="UP000887116"/>
    </source>
</evidence>
<dbReference type="AlphaFoldDB" id="A0A8X6HDH7"/>
<reference evidence="2" key="1">
    <citation type="submission" date="2020-07" db="EMBL/GenBank/DDBJ databases">
        <title>Multicomponent nature underlies the extraordinary mechanical properties of spider dragline silk.</title>
        <authorList>
            <person name="Kono N."/>
            <person name="Nakamura H."/>
            <person name="Mori M."/>
            <person name="Yoshida Y."/>
            <person name="Ohtoshi R."/>
            <person name="Malay A.D."/>
            <person name="Moran D.A.P."/>
            <person name="Tomita M."/>
            <person name="Numata K."/>
            <person name="Arakawa K."/>
        </authorList>
    </citation>
    <scope>NUCLEOTIDE SEQUENCE</scope>
</reference>
<keyword evidence="3" id="KW-1185">Reference proteome</keyword>
<sequence>MKLTVILKRELVTKETIMRTPSTGPESEPTNTSELKSEPLLIEKEMIRFHVERLQIDQLRLSSSKKKSSTQSLLSSFRMFRRGKT</sequence>
<comment type="caution">
    <text evidence="2">The sequence shown here is derived from an EMBL/GenBank/DDBJ whole genome shotgun (WGS) entry which is preliminary data.</text>
</comment>
<organism evidence="2 3">
    <name type="scientific">Trichonephila clavata</name>
    <name type="common">Joro spider</name>
    <name type="synonym">Nephila clavata</name>
    <dbReference type="NCBI Taxonomy" id="2740835"/>
    <lineage>
        <taxon>Eukaryota</taxon>
        <taxon>Metazoa</taxon>
        <taxon>Ecdysozoa</taxon>
        <taxon>Arthropoda</taxon>
        <taxon>Chelicerata</taxon>
        <taxon>Arachnida</taxon>
        <taxon>Araneae</taxon>
        <taxon>Araneomorphae</taxon>
        <taxon>Entelegynae</taxon>
        <taxon>Araneoidea</taxon>
        <taxon>Nephilidae</taxon>
        <taxon>Trichonephila</taxon>
    </lineage>
</organism>
<dbReference type="Proteomes" id="UP000887116">
    <property type="component" value="Unassembled WGS sequence"/>
</dbReference>